<comment type="caution">
    <text evidence="3">The sequence shown here is derived from an EMBL/GenBank/DDBJ whole genome shotgun (WGS) entry which is preliminary data.</text>
</comment>
<protein>
    <submittedName>
        <fullName evidence="3">Tripartite tricarboxylate transporter substrate binding protein</fullName>
    </submittedName>
</protein>
<dbReference type="InterPro" id="IPR042100">
    <property type="entry name" value="Bug_dom1"/>
</dbReference>
<organism evidence="3 4">
    <name type="scientific">Ramlibacter albus</name>
    <dbReference type="NCBI Taxonomy" id="2079448"/>
    <lineage>
        <taxon>Bacteria</taxon>
        <taxon>Pseudomonadati</taxon>
        <taxon>Pseudomonadota</taxon>
        <taxon>Betaproteobacteria</taxon>
        <taxon>Burkholderiales</taxon>
        <taxon>Comamonadaceae</taxon>
        <taxon>Ramlibacter</taxon>
    </lineage>
</organism>
<dbReference type="Gene3D" id="3.40.190.150">
    <property type="entry name" value="Bordetella uptake gene, domain 1"/>
    <property type="match status" value="1"/>
</dbReference>
<dbReference type="EMBL" id="JACORU010000013">
    <property type="protein sequence ID" value="MBC5767846.1"/>
    <property type="molecule type" value="Genomic_DNA"/>
</dbReference>
<feature type="chain" id="PRO_5036735452" evidence="2">
    <location>
        <begin position="27"/>
        <end position="325"/>
    </location>
</feature>
<dbReference type="RefSeq" id="WP_187084334.1">
    <property type="nucleotide sequence ID" value="NZ_JACORU010000013.1"/>
</dbReference>
<dbReference type="PANTHER" id="PTHR42928:SF5">
    <property type="entry name" value="BLR1237 PROTEIN"/>
    <property type="match status" value="1"/>
</dbReference>
<evidence type="ECO:0000313" key="3">
    <source>
        <dbReference type="EMBL" id="MBC5767846.1"/>
    </source>
</evidence>
<dbReference type="PIRSF" id="PIRSF017082">
    <property type="entry name" value="YflP"/>
    <property type="match status" value="1"/>
</dbReference>
<evidence type="ECO:0000313" key="4">
    <source>
        <dbReference type="Proteomes" id="UP000596827"/>
    </source>
</evidence>
<comment type="similarity">
    <text evidence="1">Belongs to the UPF0065 (bug) family.</text>
</comment>
<sequence>MKQLFEFIRCVVAAAALVAFAGGAYAQAWPSKPIRIIVPFSAGGGVDTLARMVGQRLSEQVGQPVVVENKPGAGGNIATAYVATQPADGYTLLIGANGLAANTTLYRNQPFDMMKDFAAVAYIGASPLILVAAPSFAPKNMQELVALAKSQPGKVTYATGGTGTSGHLASEMLKAAAQVDIAHVPYKGGTQAFVDLQSGRVDVMFIDPPLAMPQIKAQRLKAIAVGSAKRFDLLPDVPTVAESGVPGFEATVWWGFVAPGKTPPDVLAKLNAEIVKAIAHSSVKDRLHDMGVVPAAWSPEQFGRFLGTETEKWAVVIKRANIQPE</sequence>
<dbReference type="AlphaFoldDB" id="A0A923ME13"/>
<dbReference type="Gene3D" id="3.40.190.10">
    <property type="entry name" value="Periplasmic binding protein-like II"/>
    <property type="match status" value="1"/>
</dbReference>
<dbReference type="Proteomes" id="UP000596827">
    <property type="component" value="Unassembled WGS sequence"/>
</dbReference>
<name>A0A923ME13_9BURK</name>
<accession>A0A923ME13</accession>
<gene>
    <name evidence="3" type="ORF">H8R02_25515</name>
</gene>
<dbReference type="InterPro" id="IPR005064">
    <property type="entry name" value="BUG"/>
</dbReference>
<evidence type="ECO:0000256" key="1">
    <source>
        <dbReference type="ARBA" id="ARBA00006987"/>
    </source>
</evidence>
<dbReference type="PANTHER" id="PTHR42928">
    <property type="entry name" value="TRICARBOXYLATE-BINDING PROTEIN"/>
    <property type="match status" value="1"/>
</dbReference>
<dbReference type="CDD" id="cd13578">
    <property type="entry name" value="PBP2_Bug27"/>
    <property type="match status" value="1"/>
</dbReference>
<dbReference type="Pfam" id="PF03401">
    <property type="entry name" value="TctC"/>
    <property type="match status" value="1"/>
</dbReference>
<evidence type="ECO:0000256" key="2">
    <source>
        <dbReference type="SAM" id="SignalP"/>
    </source>
</evidence>
<proteinExistence type="inferred from homology"/>
<keyword evidence="2" id="KW-0732">Signal</keyword>
<keyword evidence="4" id="KW-1185">Reference proteome</keyword>
<dbReference type="SUPFAM" id="SSF53850">
    <property type="entry name" value="Periplasmic binding protein-like II"/>
    <property type="match status" value="1"/>
</dbReference>
<feature type="signal peptide" evidence="2">
    <location>
        <begin position="1"/>
        <end position="26"/>
    </location>
</feature>
<reference evidence="3" key="1">
    <citation type="submission" date="2020-08" db="EMBL/GenBank/DDBJ databases">
        <title>Ramlibacter sp. GTP1 16S ribosomal RNA gene genome sequencing and assembly.</title>
        <authorList>
            <person name="Kang M."/>
        </authorList>
    </citation>
    <scope>NUCLEOTIDE SEQUENCE</scope>
    <source>
        <strain evidence="3">GTP1</strain>
    </source>
</reference>